<dbReference type="Pfam" id="PF03703">
    <property type="entry name" value="bPH_2"/>
    <property type="match status" value="1"/>
</dbReference>
<feature type="transmembrane region" description="Helical" evidence="1">
    <location>
        <begin position="39"/>
        <end position="61"/>
    </location>
</feature>
<reference evidence="3 4" key="1">
    <citation type="submission" date="2014-08" db="EMBL/GenBank/DDBJ databases">
        <title>Complete genome sequence of Corynebacterium aquilae S-613T(T) (=DSM 44791(T)), isolated from the choana of a healthy golden eagle.</title>
        <authorList>
            <person name="Ruckert C."/>
            <person name="Albersmeier A."/>
            <person name="Winkler A."/>
            <person name="Kalinowski J."/>
        </authorList>
    </citation>
    <scope>NUCLEOTIDE SEQUENCE [LARGE SCALE GENOMIC DNA]</scope>
    <source>
        <strain evidence="3 4">S-613</strain>
    </source>
</reference>
<dbReference type="PANTHER" id="PTHR34473">
    <property type="entry name" value="UPF0699 TRANSMEMBRANE PROTEIN YDBS"/>
    <property type="match status" value="1"/>
</dbReference>
<accession>A0A1L7CE16</accession>
<dbReference type="OrthoDB" id="7364633at2"/>
<keyword evidence="1" id="KW-0812">Transmembrane</keyword>
<dbReference type="InterPro" id="IPR005182">
    <property type="entry name" value="YdbS-like_PH"/>
</dbReference>
<dbReference type="RefSeq" id="WP_075728291.1">
    <property type="nucleotide sequence ID" value="NZ_CP009245.1"/>
</dbReference>
<dbReference type="PANTHER" id="PTHR34473:SF3">
    <property type="entry name" value="TRANSMEMBRANE PROTEIN-RELATED"/>
    <property type="match status" value="1"/>
</dbReference>
<dbReference type="EMBL" id="CP009245">
    <property type="protein sequence ID" value="APT84112.1"/>
    <property type="molecule type" value="Genomic_DNA"/>
</dbReference>
<evidence type="ECO:0000259" key="2">
    <source>
        <dbReference type="Pfam" id="PF03703"/>
    </source>
</evidence>
<keyword evidence="1" id="KW-0472">Membrane</keyword>
<evidence type="ECO:0000313" key="4">
    <source>
        <dbReference type="Proteomes" id="UP000185478"/>
    </source>
</evidence>
<protein>
    <submittedName>
        <fullName evidence="3">Membrane protein</fullName>
    </submittedName>
</protein>
<keyword evidence="4" id="KW-1185">Reference proteome</keyword>
<evidence type="ECO:0000313" key="3">
    <source>
        <dbReference type="EMBL" id="APT84112.1"/>
    </source>
</evidence>
<proteinExistence type="predicted"/>
<dbReference type="KEGG" id="caqu:CAQU_02410"/>
<feature type="domain" description="YdbS-like PH" evidence="2">
    <location>
        <begin position="66"/>
        <end position="143"/>
    </location>
</feature>
<dbReference type="Proteomes" id="UP000185478">
    <property type="component" value="Chromosome"/>
</dbReference>
<sequence>MVPVSPKLTFVRYINTVGWLLVLAAIGVAVMVFSDQSFTTWWVQLIAAGFVALVVWQLWLIPRQVKNTAWFEEEDELLITKGKLWHTFTVVPYGRIQFVDVSAGPVLRAFGLKTVELHTASATSDSTIPGLEAAQADALRDRLAMKARERMSGL</sequence>
<evidence type="ECO:0000256" key="1">
    <source>
        <dbReference type="SAM" id="Phobius"/>
    </source>
</evidence>
<gene>
    <name evidence="3" type="ORF">CAQU_02410</name>
</gene>
<dbReference type="AlphaFoldDB" id="A0A1L7CE16"/>
<name>A0A1L7CE16_9CORY</name>
<dbReference type="STRING" id="1431546.CAQU_02410"/>
<keyword evidence="1" id="KW-1133">Transmembrane helix</keyword>
<organism evidence="3 4">
    <name type="scientific">Corynebacterium aquilae DSM 44791</name>
    <dbReference type="NCBI Taxonomy" id="1431546"/>
    <lineage>
        <taxon>Bacteria</taxon>
        <taxon>Bacillati</taxon>
        <taxon>Actinomycetota</taxon>
        <taxon>Actinomycetes</taxon>
        <taxon>Mycobacteriales</taxon>
        <taxon>Corynebacteriaceae</taxon>
        <taxon>Corynebacterium</taxon>
    </lineage>
</organism>
<feature type="transmembrane region" description="Helical" evidence="1">
    <location>
        <begin position="12"/>
        <end position="33"/>
    </location>
</feature>